<evidence type="ECO:0000313" key="1">
    <source>
        <dbReference type="EMBL" id="ADI92440.1"/>
    </source>
</evidence>
<organism evidence="1 2">
    <name type="scientific">Acinetobacter oleivorans (strain JCM 16667 / KCTC 23045 / DR1)</name>
    <dbReference type="NCBI Taxonomy" id="436717"/>
    <lineage>
        <taxon>Bacteria</taxon>
        <taxon>Pseudomonadati</taxon>
        <taxon>Pseudomonadota</taxon>
        <taxon>Gammaproteobacteria</taxon>
        <taxon>Moraxellales</taxon>
        <taxon>Moraxellaceae</taxon>
        <taxon>Acinetobacter</taxon>
    </lineage>
</organism>
<name>A0AAN0PBR3_ACISD</name>
<dbReference type="EMBL" id="CP002080">
    <property type="protein sequence ID" value="ADI92440.1"/>
    <property type="molecule type" value="Genomic_DNA"/>
</dbReference>
<evidence type="ECO:0000313" key="2">
    <source>
        <dbReference type="Proteomes" id="UP000000392"/>
    </source>
</evidence>
<proteinExistence type="predicted"/>
<reference evidence="1 2" key="1">
    <citation type="journal article" date="2010" name="J. Bacteriol.">
        <title>Complete genome sequence of the diesel-degrading Acinetobacter sp. strain DR1.</title>
        <authorList>
            <person name="Jung J."/>
            <person name="Baek J.H."/>
            <person name="Park W."/>
        </authorList>
    </citation>
    <scope>NUCLEOTIDE SEQUENCE [LARGE SCALE GENOMIC DNA]</scope>
    <source>
        <strain evidence="2">JCM 16667 / KCTC 23045 / DR1</strain>
    </source>
</reference>
<protein>
    <submittedName>
        <fullName evidence="1">Uncharacterized protein</fullName>
    </submittedName>
</protein>
<dbReference type="Proteomes" id="UP000000392">
    <property type="component" value="Chromosome"/>
</dbReference>
<dbReference type="AlphaFoldDB" id="A0AAN0PBR3"/>
<sequence length="58" mass="6788">MSKAVKEKYLKFVEMRVECAAFLMKGEPYVGFDDYALGSWQLENEPNACQCQTTYRRI</sequence>
<accession>A0AAN0PBR3</accession>
<dbReference type="KEGG" id="acd:AOLE_17780"/>
<gene>
    <name evidence="1" type="ordered locus">AOLE_17780</name>
</gene>